<gene>
    <name evidence="1" type="ORF">Tci_553848</name>
</gene>
<feature type="non-terminal residue" evidence="1">
    <location>
        <position position="1"/>
    </location>
</feature>
<protein>
    <submittedName>
        <fullName evidence="1">Uncharacterized protein</fullName>
    </submittedName>
</protein>
<comment type="caution">
    <text evidence="1">The sequence shown here is derived from an EMBL/GenBank/DDBJ whole genome shotgun (WGS) entry which is preliminary data.</text>
</comment>
<evidence type="ECO:0000313" key="1">
    <source>
        <dbReference type="EMBL" id="GEZ81875.1"/>
    </source>
</evidence>
<dbReference type="AlphaFoldDB" id="A0A699IS13"/>
<dbReference type="EMBL" id="BKCJ010327821">
    <property type="protein sequence ID" value="GEZ81875.1"/>
    <property type="molecule type" value="Genomic_DNA"/>
</dbReference>
<reference evidence="1" key="1">
    <citation type="journal article" date="2019" name="Sci. Rep.">
        <title>Draft genome of Tanacetum cinerariifolium, the natural source of mosquito coil.</title>
        <authorList>
            <person name="Yamashiro T."/>
            <person name="Shiraishi A."/>
            <person name="Satake H."/>
            <person name="Nakayama K."/>
        </authorList>
    </citation>
    <scope>NUCLEOTIDE SEQUENCE</scope>
</reference>
<accession>A0A699IS13</accession>
<organism evidence="1">
    <name type="scientific">Tanacetum cinerariifolium</name>
    <name type="common">Dalmatian daisy</name>
    <name type="synonym">Chrysanthemum cinerariifolium</name>
    <dbReference type="NCBI Taxonomy" id="118510"/>
    <lineage>
        <taxon>Eukaryota</taxon>
        <taxon>Viridiplantae</taxon>
        <taxon>Streptophyta</taxon>
        <taxon>Embryophyta</taxon>
        <taxon>Tracheophyta</taxon>
        <taxon>Spermatophyta</taxon>
        <taxon>Magnoliopsida</taxon>
        <taxon>eudicotyledons</taxon>
        <taxon>Gunneridae</taxon>
        <taxon>Pentapetalae</taxon>
        <taxon>asterids</taxon>
        <taxon>campanulids</taxon>
        <taxon>Asterales</taxon>
        <taxon>Asteraceae</taxon>
        <taxon>Asteroideae</taxon>
        <taxon>Anthemideae</taxon>
        <taxon>Anthemidinae</taxon>
        <taxon>Tanacetum</taxon>
    </lineage>
</organism>
<name>A0A699IS13_TANCI</name>
<proteinExistence type="predicted"/>
<sequence length="221" mass="24511">DVNAGNKESMCVDSSVKTSCTTDINANNVHNDSMDFDHDPKLSGPNFIMEEHQQVSSKNCEVLIARAEMIAVNALMKIINFDIPKESPIQPMVIETPVEGCESGETSKSMIYETQSHTCNSVEEANDAKAKASKYRVSPYMIQPESTQQNHKVRANNKKVKNRGLPLTAHDGKVIPDWKESIFNTFMLGDKMPCCFVDGVTYGVPLFSESVEKPTSEKLDC</sequence>